<dbReference type="AlphaFoldDB" id="U1MNB9"/>
<proteinExistence type="predicted"/>
<dbReference type="EMBL" id="KE356560">
    <property type="protein sequence ID" value="ERG91324.1"/>
    <property type="molecule type" value="Genomic_DNA"/>
</dbReference>
<gene>
    <name evidence="1" type="ORF">J07HQW1_01358</name>
</gene>
<organism evidence="1 2">
    <name type="scientific">Haloquadratum walsbyi J07HQW1</name>
    <dbReference type="NCBI Taxonomy" id="1238424"/>
    <lineage>
        <taxon>Archaea</taxon>
        <taxon>Methanobacteriati</taxon>
        <taxon>Methanobacteriota</taxon>
        <taxon>Stenosarchaea group</taxon>
        <taxon>Halobacteria</taxon>
        <taxon>Halobacteriales</taxon>
        <taxon>Haloferacaceae</taxon>
        <taxon>Haloquadratum</taxon>
    </lineage>
</organism>
<reference evidence="1 2" key="1">
    <citation type="journal article" date="2013" name="PLoS ONE">
        <title>Assembly-driven community genomics of a hypersaline microbial ecosystem.</title>
        <authorList>
            <person name="Podell S."/>
            <person name="Ugalde J.A."/>
            <person name="Narasingarao P."/>
            <person name="Banfield J.F."/>
            <person name="Heidelberg K.B."/>
            <person name="Allen E.E."/>
        </authorList>
    </citation>
    <scope>NUCLEOTIDE SEQUENCE [LARGE SCALE GENOMIC DNA]</scope>
    <source>
        <strain evidence="2">J07HQW1</strain>
    </source>
</reference>
<accession>U1MNB9</accession>
<sequence>MTDEVVDAIQAATDEEVLEFLIESERLDVVHDGARGLGQVRRAVLESSVASDRLKRVVSLRGDGNT</sequence>
<name>U1MNB9_9EURY</name>
<evidence type="ECO:0000313" key="1">
    <source>
        <dbReference type="EMBL" id="ERG91324.1"/>
    </source>
</evidence>
<dbReference type="Proteomes" id="UP000030649">
    <property type="component" value="Unassembled WGS sequence"/>
</dbReference>
<evidence type="ECO:0000313" key="2">
    <source>
        <dbReference type="Proteomes" id="UP000030649"/>
    </source>
</evidence>
<dbReference type="HOGENOM" id="CLU_2820746_0_0_2"/>
<dbReference type="STRING" id="1238424.J07HQW1_01358"/>
<protein>
    <submittedName>
        <fullName evidence="1">Uncharacterized protein</fullName>
    </submittedName>
</protein>